<protein>
    <submittedName>
        <fullName evidence="3">Uncharacterized protein</fullName>
    </submittedName>
</protein>
<feature type="signal peptide" evidence="2">
    <location>
        <begin position="1"/>
        <end position="23"/>
    </location>
</feature>
<evidence type="ECO:0000256" key="1">
    <source>
        <dbReference type="SAM" id="MobiDB-lite"/>
    </source>
</evidence>
<evidence type="ECO:0000256" key="2">
    <source>
        <dbReference type="SAM" id="SignalP"/>
    </source>
</evidence>
<sequence>MKVLVGAWLLSVAGLLGACANTADEPDEAAPAAELTDASDNASEEPAADEAVGASSLCVSEYTPETLRERAFAFDGTVVDVGSVGVP</sequence>
<reference evidence="3 4" key="1">
    <citation type="submission" date="2019-11" db="EMBL/GenBank/DDBJ databases">
        <authorList>
            <person name="He Y."/>
        </authorList>
    </citation>
    <scope>NUCLEOTIDE SEQUENCE [LARGE SCALE GENOMIC DNA]</scope>
    <source>
        <strain evidence="3 4">SCSIO 58843</strain>
    </source>
</reference>
<accession>A0A5Q2RJE6</accession>
<proteinExistence type="predicted"/>
<keyword evidence="2" id="KW-0732">Signal</keyword>
<dbReference type="RefSeq" id="WP_153758253.1">
    <property type="nucleotide sequence ID" value="NZ_CP045851.1"/>
</dbReference>
<feature type="chain" id="PRO_5039312985" evidence="2">
    <location>
        <begin position="24"/>
        <end position="87"/>
    </location>
</feature>
<dbReference type="Proteomes" id="UP000334019">
    <property type="component" value="Chromosome"/>
</dbReference>
<dbReference type="EMBL" id="CP045851">
    <property type="protein sequence ID" value="QGG94147.1"/>
    <property type="molecule type" value="Genomic_DNA"/>
</dbReference>
<organism evidence="3 4">
    <name type="scientific">Actinomarinicola tropica</name>
    <dbReference type="NCBI Taxonomy" id="2789776"/>
    <lineage>
        <taxon>Bacteria</taxon>
        <taxon>Bacillati</taxon>
        <taxon>Actinomycetota</taxon>
        <taxon>Acidimicrobiia</taxon>
        <taxon>Acidimicrobiales</taxon>
        <taxon>Iamiaceae</taxon>
        <taxon>Actinomarinicola</taxon>
    </lineage>
</organism>
<keyword evidence="4" id="KW-1185">Reference proteome</keyword>
<gene>
    <name evidence="3" type="ORF">GH723_02980</name>
</gene>
<dbReference type="KEGG" id="atq:GH723_02980"/>
<name>A0A5Q2RJE6_9ACTN</name>
<feature type="compositionally biased region" description="Low complexity" evidence="1">
    <location>
        <begin position="29"/>
        <end position="38"/>
    </location>
</feature>
<evidence type="ECO:0000313" key="3">
    <source>
        <dbReference type="EMBL" id="QGG94147.1"/>
    </source>
</evidence>
<feature type="region of interest" description="Disordered" evidence="1">
    <location>
        <begin position="27"/>
        <end position="55"/>
    </location>
</feature>
<evidence type="ECO:0000313" key="4">
    <source>
        <dbReference type="Proteomes" id="UP000334019"/>
    </source>
</evidence>
<dbReference type="AlphaFoldDB" id="A0A5Q2RJE6"/>
<dbReference type="PROSITE" id="PS51257">
    <property type="entry name" value="PROKAR_LIPOPROTEIN"/>
    <property type="match status" value="1"/>
</dbReference>